<dbReference type="PANTHER" id="PTHR10366:SF564">
    <property type="entry name" value="STEROL-4-ALPHA-CARBOXYLATE 3-DEHYDROGENASE, DECARBOXYLATING"/>
    <property type="match status" value="1"/>
</dbReference>
<dbReference type="Gene3D" id="3.40.50.720">
    <property type="entry name" value="NAD(P)-binding Rossmann-like Domain"/>
    <property type="match status" value="1"/>
</dbReference>
<dbReference type="InterPro" id="IPR050425">
    <property type="entry name" value="NAD(P)_dehydrat-like"/>
</dbReference>
<dbReference type="Proteomes" id="UP000799302">
    <property type="component" value="Unassembled WGS sequence"/>
</dbReference>
<dbReference type="PANTHER" id="PTHR10366">
    <property type="entry name" value="NAD DEPENDENT EPIMERASE/DEHYDRATASE"/>
    <property type="match status" value="1"/>
</dbReference>
<dbReference type="AlphaFoldDB" id="A0A6A6TWZ2"/>
<dbReference type="OrthoDB" id="2735536at2759"/>
<reference evidence="4" key="1">
    <citation type="journal article" date="2020" name="Stud. Mycol.">
        <title>101 Dothideomycetes genomes: a test case for predicting lifestyles and emergence of pathogens.</title>
        <authorList>
            <person name="Haridas S."/>
            <person name="Albert R."/>
            <person name="Binder M."/>
            <person name="Bloem J."/>
            <person name="Labutti K."/>
            <person name="Salamov A."/>
            <person name="Andreopoulos B."/>
            <person name="Baker S."/>
            <person name="Barry K."/>
            <person name="Bills G."/>
            <person name="Bluhm B."/>
            <person name="Cannon C."/>
            <person name="Castanera R."/>
            <person name="Culley D."/>
            <person name="Daum C."/>
            <person name="Ezra D."/>
            <person name="Gonzalez J."/>
            <person name="Henrissat B."/>
            <person name="Kuo A."/>
            <person name="Liang C."/>
            <person name="Lipzen A."/>
            <person name="Lutzoni F."/>
            <person name="Magnuson J."/>
            <person name="Mondo S."/>
            <person name="Nolan M."/>
            <person name="Ohm R."/>
            <person name="Pangilinan J."/>
            <person name="Park H.-J."/>
            <person name="Ramirez L."/>
            <person name="Alfaro M."/>
            <person name="Sun H."/>
            <person name="Tritt A."/>
            <person name="Yoshinaga Y."/>
            <person name="Zwiers L.-H."/>
            <person name="Turgeon B."/>
            <person name="Goodwin S."/>
            <person name="Spatafora J."/>
            <person name="Crous P."/>
            <person name="Grigoriev I."/>
        </authorList>
    </citation>
    <scope>NUCLEOTIDE SEQUENCE</scope>
    <source>
        <strain evidence="4">CBS 115976</strain>
    </source>
</reference>
<evidence type="ECO:0000313" key="4">
    <source>
        <dbReference type="EMBL" id="KAF2664579.1"/>
    </source>
</evidence>
<dbReference type="EMBL" id="MU004242">
    <property type="protein sequence ID" value="KAF2664579.1"/>
    <property type="molecule type" value="Genomic_DNA"/>
</dbReference>
<dbReference type="Pfam" id="PF01370">
    <property type="entry name" value="Epimerase"/>
    <property type="match status" value="1"/>
</dbReference>
<keyword evidence="5" id="KW-1185">Reference proteome</keyword>
<accession>A0A6A6TWZ2</accession>
<evidence type="ECO:0000256" key="1">
    <source>
        <dbReference type="ARBA" id="ARBA00023002"/>
    </source>
</evidence>
<dbReference type="InterPro" id="IPR001509">
    <property type="entry name" value="Epimerase_deHydtase"/>
</dbReference>
<gene>
    <name evidence="4" type="ORF">BT63DRAFT_92759</name>
</gene>
<sequence>MSKGTVLITGSNGYIASHVVGQFLDAGFSVRGTVRSLNSAKGLQEVLKSYVDSGALTFVEVPDITVEGAFDEAVKGVYAIVHMATPVSLQFTDPEPVLKTAVGGVRTILNSAIEKAGPQLKVIVDTSSITTIFEEKEPPYTFTDDHWNGVAEKMVQELGTKTPGPVIYAASKVAAEKEFWAFREQKKPSFAMTTTHPALVLGPALVAPASPEKINETNIHVWAQFAGGPVKPHASPNRETYVDVRDVARIHVWAVEHYQEADGQRYLVVGGRQTGQSIADVLRAEYPDRKDIIQAGNPGEGYNKEYVYDRDGVYFDASKVEKATGQGWIPFDQSIRDSAKAFERYL</sequence>
<keyword evidence="1" id="KW-0560">Oxidoreductase</keyword>
<organism evidence="4 5">
    <name type="scientific">Microthyrium microscopicum</name>
    <dbReference type="NCBI Taxonomy" id="703497"/>
    <lineage>
        <taxon>Eukaryota</taxon>
        <taxon>Fungi</taxon>
        <taxon>Dikarya</taxon>
        <taxon>Ascomycota</taxon>
        <taxon>Pezizomycotina</taxon>
        <taxon>Dothideomycetes</taxon>
        <taxon>Dothideomycetes incertae sedis</taxon>
        <taxon>Microthyriales</taxon>
        <taxon>Microthyriaceae</taxon>
        <taxon>Microthyrium</taxon>
    </lineage>
</organism>
<feature type="domain" description="NAD-dependent epimerase/dehydratase" evidence="3">
    <location>
        <begin position="6"/>
        <end position="269"/>
    </location>
</feature>
<protein>
    <submittedName>
        <fullName evidence="4">NAD(P)-binding protein</fullName>
    </submittedName>
</protein>
<dbReference type="GO" id="GO:0016616">
    <property type="term" value="F:oxidoreductase activity, acting on the CH-OH group of donors, NAD or NADP as acceptor"/>
    <property type="evidence" value="ECO:0007669"/>
    <property type="project" value="TreeGrafter"/>
</dbReference>
<evidence type="ECO:0000259" key="3">
    <source>
        <dbReference type="Pfam" id="PF01370"/>
    </source>
</evidence>
<evidence type="ECO:0000313" key="5">
    <source>
        <dbReference type="Proteomes" id="UP000799302"/>
    </source>
</evidence>
<dbReference type="SUPFAM" id="SSF51735">
    <property type="entry name" value="NAD(P)-binding Rossmann-fold domains"/>
    <property type="match status" value="1"/>
</dbReference>
<evidence type="ECO:0000256" key="2">
    <source>
        <dbReference type="ARBA" id="ARBA00023445"/>
    </source>
</evidence>
<proteinExistence type="inferred from homology"/>
<dbReference type="InterPro" id="IPR036291">
    <property type="entry name" value="NAD(P)-bd_dom_sf"/>
</dbReference>
<name>A0A6A6TWZ2_9PEZI</name>
<comment type="similarity">
    <text evidence="2">Belongs to the NAD(P)-dependent epimerase/dehydratase family. Dihydroflavonol-4-reductase subfamily.</text>
</comment>